<protein>
    <submittedName>
        <fullName evidence="2">Uncharacterized protein</fullName>
    </submittedName>
</protein>
<gene>
    <name evidence="2" type="ORF">CDAR_50681</name>
</gene>
<accession>A0AAV4UYC4</accession>
<comment type="caution">
    <text evidence="2">The sequence shown here is derived from an EMBL/GenBank/DDBJ whole genome shotgun (WGS) entry which is preliminary data.</text>
</comment>
<keyword evidence="3" id="KW-1185">Reference proteome</keyword>
<name>A0AAV4UYC4_9ARAC</name>
<reference evidence="2 3" key="1">
    <citation type="submission" date="2021-06" db="EMBL/GenBank/DDBJ databases">
        <title>Caerostris darwini draft genome.</title>
        <authorList>
            <person name="Kono N."/>
            <person name="Arakawa K."/>
        </authorList>
    </citation>
    <scope>NUCLEOTIDE SEQUENCE [LARGE SCALE GENOMIC DNA]</scope>
</reference>
<proteinExistence type="predicted"/>
<evidence type="ECO:0000313" key="2">
    <source>
        <dbReference type="EMBL" id="GIY62449.1"/>
    </source>
</evidence>
<evidence type="ECO:0000256" key="1">
    <source>
        <dbReference type="SAM" id="MobiDB-lite"/>
    </source>
</evidence>
<organism evidence="2 3">
    <name type="scientific">Caerostris darwini</name>
    <dbReference type="NCBI Taxonomy" id="1538125"/>
    <lineage>
        <taxon>Eukaryota</taxon>
        <taxon>Metazoa</taxon>
        <taxon>Ecdysozoa</taxon>
        <taxon>Arthropoda</taxon>
        <taxon>Chelicerata</taxon>
        <taxon>Arachnida</taxon>
        <taxon>Araneae</taxon>
        <taxon>Araneomorphae</taxon>
        <taxon>Entelegynae</taxon>
        <taxon>Araneoidea</taxon>
        <taxon>Araneidae</taxon>
        <taxon>Caerostris</taxon>
    </lineage>
</organism>
<evidence type="ECO:0000313" key="3">
    <source>
        <dbReference type="Proteomes" id="UP001054837"/>
    </source>
</evidence>
<dbReference type="Proteomes" id="UP001054837">
    <property type="component" value="Unassembled WGS sequence"/>
</dbReference>
<sequence length="92" mass="10967">MWLFVLTERQMFLSRVQGRREFYFECTRSLSPVQRTCRQKQQTARRKTLAKQGFEENRVTRSRRKGRGENIDEREGGLGVCETQKRLVVLTL</sequence>
<feature type="region of interest" description="Disordered" evidence="1">
    <location>
        <begin position="48"/>
        <end position="73"/>
    </location>
</feature>
<dbReference type="AlphaFoldDB" id="A0AAV4UYC4"/>
<dbReference type="EMBL" id="BPLQ01012086">
    <property type="protein sequence ID" value="GIY62449.1"/>
    <property type="molecule type" value="Genomic_DNA"/>
</dbReference>